<name>A0A0F9C269_9ZZZZ</name>
<accession>A0A0F9C269</accession>
<proteinExistence type="predicted"/>
<reference evidence="1" key="1">
    <citation type="journal article" date="2015" name="Nature">
        <title>Complex archaea that bridge the gap between prokaryotes and eukaryotes.</title>
        <authorList>
            <person name="Spang A."/>
            <person name="Saw J.H."/>
            <person name="Jorgensen S.L."/>
            <person name="Zaremba-Niedzwiedzka K."/>
            <person name="Martijn J."/>
            <person name="Lind A.E."/>
            <person name="van Eijk R."/>
            <person name="Schleper C."/>
            <person name="Guy L."/>
            <person name="Ettema T.J."/>
        </authorList>
    </citation>
    <scope>NUCLEOTIDE SEQUENCE</scope>
</reference>
<evidence type="ECO:0000313" key="1">
    <source>
        <dbReference type="EMBL" id="KKK90776.1"/>
    </source>
</evidence>
<sequence length="84" mass="9524">MDILSTVGWPQVEIERAIVDVEREWPVGFDNNKIREIILDLPLVFQLLDVAPTLDFNAALISGCRSDLLTCGRCAFWDAYGEIR</sequence>
<gene>
    <name evidence="1" type="ORF">LCGC14_2719630</name>
</gene>
<organism evidence="1">
    <name type="scientific">marine sediment metagenome</name>
    <dbReference type="NCBI Taxonomy" id="412755"/>
    <lineage>
        <taxon>unclassified sequences</taxon>
        <taxon>metagenomes</taxon>
        <taxon>ecological metagenomes</taxon>
    </lineage>
</organism>
<dbReference type="AlphaFoldDB" id="A0A0F9C269"/>
<comment type="caution">
    <text evidence="1">The sequence shown here is derived from an EMBL/GenBank/DDBJ whole genome shotgun (WGS) entry which is preliminary data.</text>
</comment>
<dbReference type="EMBL" id="LAZR01048945">
    <property type="protein sequence ID" value="KKK90776.1"/>
    <property type="molecule type" value="Genomic_DNA"/>
</dbReference>
<protein>
    <submittedName>
        <fullName evidence="1">Uncharacterized protein</fullName>
    </submittedName>
</protein>